<gene>
    <name evidence="1" type="ORF">ACFOUT_04895</name>
</gene>
<dbReference type="PANTHER" id="PTHR36439">
    <property type="entry name" value="BLL4334 PROTEIN"/>
    <property type="match status" value="1"/>
</dbReference>
<protein>
    <submittedName>
        <fullName evidence="1">DUF1697 domain-containing protein</fullName>
    </submittedName>
</protein>
<dbReference type="Gene3D" id="3.30.70.1260">
    <property type="entry name" value="bacterial protein sp0830 like"/>
    <property type="match status" value="1"/>
</dbReference>
<dbReference type="Proteomes" id="UP001595814">
    <property type="component" value="Unassembled WGS sequence"/>
</dbReference>
<dbReference type="SUPFAM" id="SSF160379">
    <property type="entry name" value="SP0830-like"/>
    <property type="match status" value="1"/>
</dbReference>
<name>A0ABV8JKW3_9FLAO</name>
<accession>A0ABV8JKW3</accession>
<evidence type="ECO:0000313" key="1">
    <source>
        <dbReference type="EMBL" id="MFC4095199.1"/>
    </source>
</evidence>
<proteinExistence type="predicted"/>
<dbReference type="PIRSF" id="PIRSF008502">
    <property type="entry name" value="UCP008502"/>
    <property type="match status" value="1"/>
</dbReference>
<keyword evidence="2" id="KW-1185">Reference proteome</keyword>
<dbReference type="Pfam" id="PF08002">
    <property type="entry name" value="DUF1697"/>
    <property type="match status" value="1"/>
</dbReference>
<comment type="caution">
    <text evidence="1">The sequence shown here is derived from an EMBL/GenBank/DDBJ whole genome shotgun (WGS) entry which is preliminary data.</text>
</comment>
<dbReference type="InterPro" id="IPR012545">
    <property type="entry name" value="DUF1697"/>
</dbReference>
<dbReference type="Gene3D" id="3.30.70.1280">
    <property type="entry name" value="SP0830-like domains"/>
    <property type="match status" value="1"/>
</dbReference>
<reference evidence="2" key="1">
    <citation type="journal article" date="2019" name="Int. J. Syst. Evol. Microbiol.">
        <title>The Global Catalogue of Microorganisms (GCM) 10K type strain sequencing project: providing services to taxonomists for standard genome sequencing and annotation.</title>
        <authorList>
            <consortium name="The Broad Institute Genomics Platform"/>
            <consortium name="The Broad Institute Genome Sequencing Center for Infectious Disease"/>
            <person name="Wu L."/>
            <person name="Ma J."/>
        </authorList>
    </citation>
    <scope>NUCLEOTIDE SEQUENCE [LARGE SCALE GENOMIC DNA]</scope>
    <source>
        <strain evidence="2">CECT 7477</strain>
    </source>
</reference>
<dbReference type="EMBL" id="JBHSAW010000004">
    <property type="protein sequence ID" value="MFC4095199.1"/>
    <property type="molecule type" value="Genomic_DNA"/>
</dbReference>
<evidence type="ECO:0000313" key="2">
    <source>
        <dbReference type="Proteomes" id="UP001595814"/>
    </source>
</evidence>
<dbReference type="RefSeq" id="WP_192461087.1">
    <property type="nucleotide sequence ID" value="NZ_JACYFJ010000001.1"/>
</dbReference>
<dbReference type="PANTHER" id="PTHR36439:SF1">
    <property type="entry name" value="DUF1697 DOMAIN-CONTAINING PROTEIN"/>
    <property type="match status" value="1"/>
</dbReference>
<sequence>MTVYIAFLRGINVSGTKKVPMAQLRSLLEENGLDKVTTYIQSGNVVFSSLEEDKSVLENKIQETIEKEFGFQVPVLVITKTGLDTILTSNPFEKNLEKDNGKIYYVLLKNKPDSMLVKHLEEEVYENEEFYVTDTCVYLQCNTGYGKAKLNNNLIERKLKVEATTRNHRTMEKLGQMAANLN</sequence>
<organism evidence="1 2">
    <name type="scientific">Euzebyella saccharophila</name>
    <dbReference type="NCBI Taxonomy" id="679664"/>
    <lineage>
        <taxon>Bacteria</taxon>
        <taxon>Pseudomonadati</taxon>
        <taxon>Bacteroidota</taxon>
        <taxon>Flavobacteriia</taxon>
        <taxon>Flavobacteriales</taxon>
        <taxon>Flavobacteriaceae</taxon>
        <taxon>Euzebyella</taxon>
    </lineage>
</organism>